<sequence>MEHGRYPTFVLDGPDDFLLEELLKHLTLESDDHSLSLAGSPEFETRDDFLADVNATCQLIRQRNSHFHELLVFRDTSNHVQAGNVSDTGTKARPSFVAGLEGHWGKNEEDQRQDARTYLDLLLDARPDFKAAFGLLVGEKHLQLLVGQTGSRIYEFSFAWGTQTLKRAMLAMVYRLYDPGQWAHPDIEMVYQPASGDSIPTCVYDLTFQPTDSEPQVVCRDFICRYGANSFGTRTDVFHGGPDPPVVDGHRLRVVKIQLCHKSRFDEIEVLRHVKGVPGVVDMLRSRALTHLFGGREEVWIGMGQEGAPFMSIETPREMLMVAYDALEITRILNAERRVLHRDISTGNVMYLRRPRVAERRTQRDETPDERQAGEGGEKDETGEQNKNKHRYCFVRRLLGKSDDPKETSTLLIDFNHSEVLSLPRKPVRGERTGTPGFMARAVHRGEPLHLDPRFTFEFIAIPNPPETYKNLFPGRLARFSLCDTKEIFEADEKGNPPHDVAPWRHQLYHDAESIFWLVHYWALMAMPSTNAYPKRSMRDEDICIPNDVWTGLLTARKRLPDDRSVFHPSYRDLFPLLTDMSYHLETDPHWLPQSSPRAQPDYIHECFQRLILSFLQNNWDQPFMSLKKSVNPRSVYNTSLIPSRSSRLLSSAPAQPGTPLKRSYGSTFSVDFRTLGTEALSPPRSPVMGSPRSTFTIAPGPSEPSGETFTESTPIRPDVPLPQDKGDDPFVQT</sequence>
<feature type="domain" description="Fungal-type protein kinase" evidence="2">
    <location>
        <begin position="306"/>
        <end position="520"/>
    </location>
</feature>
<protein>
    <submittedName>
        <fullName evidence="3">Other/FunK1 protein kinase</fullName>
    </submittedName>
</protein>
<reference evidence="3 4" key="1">
    <citation type="journal article" date="2010" name="Proc. Natl. Acad. Sci. U.S.A.">
        <title>Insights into evolution of multicellular fungi from the assembled chromosomes of the mushroom Coprinopsis cinerea (Coprinus cinereus).</title>
        <authorList>
            <person name="Stajich J.E."/>
            <person name="Wilke S.K."/>
            <person name="Ahren D."/>
            <person name="Au C.H."/>
            <person name="Birren B.W."/>
            <person name="Borodovsky M."/>
            <person name="Burns C."/>
            <person name="Canback B."/>
            <person name="Casselton L.A."/>
            <person name="Cheng C.K."/>
            <person name="Deng J."/>
            <person name="Dietrich F.S."/>
            <person name="Fargo D.C."/>
            <person name="Farman M.L."/>
            <person name="Gathman A.C."/>
            <person name="Goldberg J."/>
            <person name="Guigo R."/>
            <person name="Hoegger P.J."/>
            <person name="Hooker J.B."/>
            <person name="Huggins A."/>
            <person name="James T.Y."/>
            <person name="Kamada T."/>
            <person name="Kilaru S."/>
            <person name="Kodira C."/>
            <person name="Kues U."/>
            <person name="Kupfer D."/>
            <person name="Kwan H.S."/>
            <person name="Lomsadze A."/>
            <person name="Li W."/>
            <person name="Lilly W.W."/>
            <person name="Ma L.J."/>
            <person name="Mackey A.J."/>
            <person name="Manning G."/>
            <person name="Martin F."/>
            <person name="Muraguchi H."/>
            <person name="Natvig D.O."/>
            <person name="Palmerini H."/>
            <person name="Ramesh M.A."/>
            <person name="Rehmeyer C.J."/>
            <person name="Roe B.A."/>
            <person name="Shenoy N."/>
            <person name="Stanke M."/>
            <person name="Ter-Hovhannisyan V."/>
            <person name="Tunlid A."/>
            <person name="Velagapudi R."/>
            <person name="Vision T.J."/>
            <person name="Zeng Q."/>
            <person name="Zolan M.E."/>
            <person name="Pukkila P.J."/>
        </authorList>
    </citation>
    <scope>NUCLEOTIDE SEQUENCE [LARGE SCALE GENOMIC DNA]</scope>
    <source>
        <strain evidence="4">Okayama-7 / 130 / ATCC MYA-4618 / FGSC 9003</strain>
    </source>
</reference>
<gene>
    <name evidence="3" type="ORF">CC1G_01565</name>
</gene>
<feature type="region of interest" description="Disordered" evidence="1">
    <location>
        <begin position="355"/>
        <end position="386"/>
    </location>
</feature>
<dbReference type="KEGG" id="cci:CC1G_01565"/>
<proteinExistence type="predicted"/>
<dbReference type="SUPFAM" id="SSF56112">
    <property type="entry name" value="Protein kinase-like (PK-like)"/>
    <property type="match status" value="1"/>
</dbReference>
<dbReference type="GO" id="GO:0016301">
    <property type="term" value="F:kinase activity"/>
    <property type="evidence" value="ECO:0007669"/>
    <property type="project" value="UniProtKB-KW"/>
</dbReference>
<feature type="region of interest" description="Disordered" evidence="1">
    <location>
        <begin position="678"/>
        <end position="734"/>
    </location>
</feature>
<dbReference type="InterPro" id="IPR040976">
    <property type="entry name" value="Pkinase_fungal"/>
</dbReference>
<dbReference type="eggNOG" id="ENOG502SPAN">
    <property type="taxonomic scope" value="Eukaryota"/>
</dbReference>
<evidence type="ECO:0000313" key="3">
    <source>
        <dbReference type="EMBL" id="EAU87918.2"/>
    </source>
</evidence>
<dbReference type="InterPro" id="IPR011009">
    <property type="entry name" value="Kinase-like_dom_sf"/>
</dbReference>
<dbReference type="EMBL" id="AACS02000010">
    <property type="protein sequence ID" value="EAU87918.2"/>
    <property type="molecule type" value="Genomic_DNA"/>
</dbReference>
<accession>A8NI24</accession>
<evidence type="ECO:0000313" key="4">
    <source>
        <dbReference type="Proteomes" id="UP000001861"/>
    </source>
</evidence>
<dbReference type="HOGENOM" id="CLU_021658_1_0_1"/>
<evidence type="ECO:0000256" key="1">
    <source>
        <dbReference type="SAM" id="MobiDB-lite"/>
    </source>
</evidence>
<comment type="caution">
    <text evidence="3">The sequence shown here is derived from an EMBL/GenBank/DDBJ whole genome shotgun (WGS) entry which is preliminary data.</text>
</comment>
<dbReference type="RefSeq" id="XP_001833888.2">
    <property type="nucleotide sequence ID" value="XM_001833836.2"/>
</dbReference>
<evidence type="ECO:0000259" key="2">
    <source>
        <dbReference type="Pfam" id="PF17667"/>
    </source>
</evidence>
<dbReference type="Proteomes" id="UP000001861">
    <property type="component" value="Unassembled WGS sequence"/>
</dbReference>
<dbReference type="OMA" id="ARECYLY"/>
<dbReference type="Gene3D" id="1.10.510.10">
    <property type="entry name" value="Transferase(Phosphotransferase) domain 1"/>
    <property type="match status" value="1"/>
</dbReference>
<feature type="compositionally biased region" description="Basic and acidic residues" evidence="1">
    <location>
        <begin position="356"/>
        <end position="386"/>
    </location>
</feature>
<dbReference type="InParanoid" id="A8NI24"/>
<feature type="compositionally biased region" description="Basic and acidic residues" evidence="1">
    <location>
        <begin position="725"/>
        <end position="734"/>
    </location>
</feature>
<dbReference type="GeneID" id="6010392"/>
<organism evidence="3 4">
    <name type="scientific">Coprinopsis cinerea (strain Okayama-7 / 130 / ATCC MYA-4618 / FGSC 9003)</name>
    <name type="common">Inky cap fungus</name>
    <name type="synonym">Hormographiella aspergillata</name>
    <dbReference type="NCBI Taxonomy" id="240176"/>
    <lineage>
        <taxon>Eukaryota</taxon>
        <taxon>Fungi</taxon>
        <taxon>Dikarya</taxon>
        <taxon>Basidiomycota</taxon>
        <taxon>Agaricomycotina</taxon>
        <taxon>Agaricomycetes</taxon>
        <taxon>Agaricomycetidae</taxon>
        <taxon>Agaricales</taxon>
        <taxon>Agaricineae</taxon>
        <taxon>Psathyrellaceae</taxon>
        <taxon>Coprinopsis</taxon>
    </lineage>
</organism>
<dbReference type="Pfam" id="PF17667">
    <property type="entry name" value="Pkinase_fungal"/>
    <property type="match status" value="1"/>
</dbReference>
<dbReference type="AlphaFoldDB" id="A8NI24"/>
<dbReference type="STRING" id="240176.A8NI24"/>
<dbReference type="VEuPathDB" id="FungiDB:CC1G_01565"/>
<dbReference type="OrthoDB" id="5569250at2759"/>
<name>A8NI24_COPC7</name>
<keyword evidence="4" id="KW-1185">Reference proteome</keyword>
<keyword evidence="3" id="KW-0418">Kinase</keyword>
<keyword evidence="3" id="KW-0808">Transferase</keyword>